<feature type="domain" description="M23ase beta-sheet core" evidence="3">
    <location>
        <begin position="36"/>
        <end position="130"/>
    </location>
</feature>
<dbReference type="PANTHER" id="PTHR21666:SF289">
    <property type="entry name" value="L-ALA--D-GLU ENDOPEPTIDASE"/>
    <property type="match status" value="1"/>
</dbReference>
<gene>
    <name evidence="4" type="ORF">HFP15_28615</name>
</gene>
<comment type="caution">
    <text evidence="4">The sequence shown here is derived from an EMBL/GenBank/DDBJ whole genome shotgun (WGS) entry which is preliminary data.</text>
</comment>
<evidence type="ECO:0000313" key="5">
    <source>
        <dbReference type="Proteomes" id="UP000715441"/>
    </source>
</evidence>
<dbReference type="Gene3D" id="2.70.70.10">
    <property type="entry name" value="Glucose Permease (Domain IIA)"/>
    <property type="match status" value="1"/>
</dbReference>
<proteinExistence type="predicted"/>
<evidence type="ECO:0000256" key="2">
    <source>
        <dbReference type="SAM" id="MobiDB-lite"/>
    </source>
</evidence>
<feature type="region of interest" description="Disordered" evidence="2">
    <location>
        <begin position="152"/>
        <end position="211"/>
    </location>
</feature>
<evidence type="ECO:0000313" key="4">
    <source>
        <dbReference type="EMBL" id="NKQ56841.1"/>
    </source>
</evidence>
<dbReference type="InterPro" id="IPR050570">
    <property type="entry name" value="Cell_wall_metabolism_enzyme"/>
</dbReference>
<evidence type="ECO:0000259" key="3">
    <source>
        <dbReference type="Pfam" id="PF01551"/>
    </source>
</evidence>
<dbReference type="EMBL" id="JAAXLS010000027">
    <property type="protein sequence ID" value="NKQ56841.1"/>
    <property type="molecule type" value="Genomic_DNA"/>
</dbReference>
<dbReference type="PANTHER" id="PTHR21666">
    <property type="entry name" value="PEPTIDASE-RELATED"/>
    <property type="match status" value="1"/>
</dbReference>
<keyword evidence="5" id="KW-1185">Reference proteome</keyword>
<sequence>MEARTTDLEPRFSWPLSPAPVVSRPFDAPTTSYGPGHRGVDLVATPGQQVLAAGPGVVVFAGQVAGQGVVSIDHDGGLRTTYEPVTPLVAAGAQVLAGQPIGTVNPGHPDCPAPACLHWGVRRGEEYLSPLGLIRALSVIRLKPWITEASGLAGSRKPGALPTLRGPPGRQHPRGISTPTASAPPRHQHPPASAPPRRQHLRGDEPRPGLQTLACSVNRARSRRTARVWS</sequence>
<dbReference type="InterPro" id="IPR016047">
    <property type="entry name" value="M23ase_b-sheet_dom"/>
</dbReference>
<keyword evidence="1" id="KW-0732">Signal</keyword>
<name>A0ABX1JAQ5_9PSEU</name>
<dbReference type="CDD" id="cd12797">
    <property type="entry name" value="M23_peptidase"/>
    <property type="match status" value="1"/>
</dbReference>
<organism evidence="4 5">
    <name type="scientific">Amycolatopsis acididurans</name>
    <dbReference type="NCBI Taxonomy" id="2724524"/>
    <lineage>
        <taxon>Bacteria</taxon>
        <taxon>Bacillati</taxon>
        <taxon>Actinomycetota</taxon>
        <taxon>Actinomycetes</taxon>
        <taxon>Pseudonocardiales</taxon>
        <taxon>Pseudonocardiaceae</taxon>
        <taxon>Amycolatopsis</taxon>
    </lineage>
</organism>
<dbReference type="InterPro" id="IPR011055">
    <property type="entry name" value="Dup_hybrid_motif"/>
</dbReference>
<evidence type="ECO:0000256" key="1">
    <source>
        <dbReference type="ARBA" id="ARBA00022729"/>
    </source>
</evidence>
<dbReference type="SUPFAM" id="SSF51261">
    <property type="entry name" value="Duplicated hybrid motif"/>
    <property type="match status" value="1"/>
</dbReference>
<accession>A0ABX1JAQ5</accession>
<dbReference type="Pfam" id="PF01551">
    <property type="entry name" value="Peptidase_M23"/>
    <property type="match status" value="1"/>
</dbReference>
<reference evidence="4 5" key="1">
    <citation type="submission" date="2020-04" db="EMBL/GenBank/DDBJ databases">
        <title>Novel species.</title>
        <authorList>
            <person name="Teo W.F.A."/>
            <person name="Lipun K."/>
            <person name="Srisuk N."/>
            <person name="Duangmal K."/>
        </authorList>
    </citation>
    <scope>NUCLEOTIDE SEQUENCE [LARGE SCALE GENOMIC DNA]</scope>
    <source>
        <strain evidence="4 5">K13G38</strain>
    </source>
</reference>
<dbReference type="Proteomes" id="UP000715441">
    <property type="component" value="Unassembled WGS sequence"/>
</dbReference>
<protein>
    <submittedName>
        <fullName evidence="4">M23 family metallopeptidase</fullName>
    </submittedName>
</protein>